<name>A0A285Q1A5_9FIRM</name>
<reference evidence="4" key="1">
    <citation type="submission" date="2017-09" db="EMBL/GenBank/DDBJ databases">
        <authorList>
            <person name="Shetty A S."/>
        </authorList>
    </citation>
    <scope>NUCLEOTIDE SEQUENCE [LARGE SCALE GENOMIC DNA]</scope>
</reference>
<dbReference type="Proteomes" id="UP000217549">
    <property type="component" value="Chromosome I"/>
</dbReference>
<sequence length="454" mass="52983">MSERFLYTIWNRLPFRFRQRLKQNVKRNMQEQYAESEQELYRRTEQFLLKQGKIILIEVMIGGLLLAVVLAWHIFKPDYILLKRNPFGQGTKEVQISLQKGNKKKQIQYKLEEQKISLKERQKVYKAFFKQLKKEMRGKNPSLYKVSEALSLPESIAGYPFEITYELPEDGSIHLDGTLSEEVQTPLHKGECHSRYIIVTAHYREYKEKRKYKISIVPKEASSRKSAFYQVQKYLKRTERASRHESDVKIPSSYGDAKIRAGQQEAGGRGAAVLFLVMCLCIPVHNYLKLKEEGERHRKEAEKDFPVIVHLLTLYMGAGLSFLSAVRRIGCNYQKQKEGDAKQKKYAFERVLLMEQQMNNGMSQKEACQNWGMQFHSEAYQKLALILVQSFTKGSKEASAMMEAEEREAFQRRVERAKQEGEEAATRLLFPMIVLLCQVMLLVMYPALIRFQGF</sequence>
<keyword evidence="2" id="KW-1133">Transmembrane helix</keyword>
<feature type="transmembrane region" description="Helical" evidence="2">
    <location>
        <begin position="54"/>
        <end position="75"/>
    </location>
</feature>
<evidence type="ECO:0000256" key="2">
    <source>
        <dbReference type="SAM" id="Phobius"/>
    </source>
</evidence>
<keyword evidence="4" id="KW-1185">Reference proteome</keyword>
<dbReference type="AlphaFoldDB" id="A0A285Q1A5"/>
<keyword evidence="1" id="KW-0175">Coiled coil</keyword>
<dbReference type="RefSeq" id="WP_096241441.1">
    <property type="nucleotide sequence ID" value="NZ_LT907978.1"/>
</dbReference>
<evidence type="ECO:0000256" key="1">
    <source>
        <dbReference type="SAM" id="Coils"/>
    </source>
</evidence>
<accession>A0A285Q1A5</accession>
<gene>
    <name evidence="3" type="ORF">EHLA_3232</name>
</gene>
<feature type="transmembrane region" description="Helical" evidence="2">
    <location>
        <begin position="428"/>
        <end position="448"/>
    </location>
</feature>
<keyword evidence="2" id="KW-0472">Membrane</keyword>
<proteinExistence type="predicted"/>
<dbReference type="KEGG" id="ehl:EHLA_3232"/>
<evidence type="ECO:0008006" key="5">
    <source>
        <dbReference type="Google" id="ProtNLM"/>
    </source>
</evidence>
<feature type="transmembrane region" description="Helical" evidence="2">
    <location>
        <begin position="308"/>
        <end position="326"/>
    </location>
</feature>
<feature type="transmembrane region" description="Helical" evidence="2">
    <location>
        <begin position="270"/>
        <end position="288"/>
    </location>
</feature>
<evidence type="ECO:0000313" key="4">
    <source>
        <dbReference type="Proteomes" id="UP000217549"/>
    </source>
</evidence>
<protein>
    <recommendedName>
        <fullName evidence="5">Type II secretion system protein GspF domain-containing protein</fullName>
    </recommendedName>
</protein>
<evidence type="ECO:0000313" key="3">
    <source>
        <dbReference type="EMBL" id="SOB73780.1"/>
    </source>
</evidence>
<dbReference type="EMBL" id="LT907978">
    <property type="protein sequence ID" value="SOB73780.1"/>
    <property type="molecule type" value="Genomic_DNA"/>
</dbReference>
<feature type="coiled-coil region" evidence="1">
    <location>
        <begin position="400"/>
        <end position="427"/>
    </location>
</feature>
<keyword evidence="2" id="KW-0812">Transmembrane</keyword>
<organism evidence="3 4">
    <name type="scientific">Anaerobutyricum hallii</name>
    <dbReference type="NCBI Taxonomy" id="39488"/>
    <lineage>
        <taxon>Bacteria</taxon>
        <taxon>Bacillati</taxon>
        <taxon>Bacillota</taxon>
        <taxon>Clostridia</taxon>
        <taxon>Lachnospirales</taxon>
        <taxon>Lachnospiraceae</taxon>
        <taxon>Anaerobutyricum</taxon>
    </lineage>
</organism>